<dbReference type="OrthoDB" id="48384at2"/>
<evidence type="ECO:0000313" key="2">
    <source>
        <dbReference type="Proteomes" id="UP000199208"/>
    </source>
</evidence>
<dbReference type="Pfam" id="PF03682">
    <property type="entry name" value="UPF0158"/>
    <property type="match status" value="1"/>
</dbReference>
<dbReference type="EMBL" id="FMWL01000008">
    <property type="protein sequence ID" value="SCZ79684.1"/>
    <property type="molecule type" value="Genomic_DNA"/>
</dbReference>
<name>A0A1G5RZY2_9FIRM</name>
<sequence length="166" mass="19126">MKVDIEALASELEMSFDELDRYLDMETGEVIMVSDVEKRLADQIVKAKEGPSNTSEKVKDLSSFSEYEREAIQFAINIVGNPVRYKLLPKMTSTEKYDMMETFCHQVKSGQAREALLSAIQGKGAFGRFRETLLRLEIEQEWFAYQSAETVKFAVQWCEKNKVPYE</sequence>
<dbReference type="STRING" id="1120920.SAMN03080599_01899"/>
<reference evidence="1 2" key="1">
    <citation type="submission" date="2016-10" db="EMBL/GenBank/DDBJ databases">
        <authorList>
            <person name="de Groot N.N."/>
        </authorList>
    </citation>
    <scope>NUCLEOTIDE SEQUENCE [LARGE SCALE GENOMIC DNA]</scope>
    <source>
        <strain evidence="1 2">DSM 2784</strain>
    </source>
</reference>
<dbReference type="InterPro" id="IPR005361">
    <property type="entry name" value="UPF0158"/>
</dbReference>
<protein>
    <submittedName>
        <fullName evidence="1">Uncharacterized protein family (UPF0158)</fullName>
    </submittedName>
</protein>
<keyword evidence="2" id="KW-1185">Reference proteome</keyword>
<dbReference type="AlphaFoldDB" id="A0A1G5RZY2"/>
<gene>
    <name evidence="1" type="ORF">SAMN03080599_01899</name>
</gene>
<dbReference type="Proteomes" id="UP000199208">
    <property type="component" value="Unassembled WGS sequence"/>
</dbReference>
<accession>A0A1G5RZY2</accession>
<dbReference type="RefSeq" id="WP_092590848.1">
    <property type="nucleotide sequence ID" value="NZ_FMWL01000008.1"/>
</dbReference>
<proteinExistence type="predicted"/>
<evidence type="ECO:0000313" key="1">
    <source>
        <dbReference type="EMBL" id="SCZ79684.1"/>
    </source>
</evidence>
<organism evidence="1 2">
    <name type="scientific">Acidaminobacter hydrogenoformans DSM 2784</name>
    <dbReference type="NCBI Taxonomy" id="1120920"/>
    <lineage>
        <taxon>Bacteria</taxon>
        <taxon>Bacillati</taxon>
        <taxon>Bacillota</taxon>
        <taxon>Clostridia</taxon>
        <taxon>Peptostreptococcales</taxon>
        <taxon>Acidaminobacteraceae</taxon>
        <taxon>Acidaminobacter</taxon>
    </lineage>
</organism>